<dbReference type="SMART" id="SM00741">
    <property type="entry name" value="SapB"/>
    <property type="match status" value="1"/>
</dbReference>
<dbReference type="AlphaFoldDB" id="A0AAN7YYZ1"/>
<organism evidence="4 5">
    <name type="scientific">Dictyostelium firmibasis</name>
    <dbReference type="NCBI Taxonomy" id="79012"/>
    <lineage>
        <taxon>Eukaryota</taxon>
        <taxon>Amoebozoa</taxon>
        <taxon>Evosea</taxon>
        <taxon>Eumycetozoa</taxon>
        <taxon>Dictyostelia</taxon>
        <taxon>Dictyosteliales</taxon>
        <taxon>Dictyosteliaceae</taxon>
        <taxon>Dictyostelium</taxon>
    </lineage>
</organism>
<feature type="domain" description="Saposin B-type" evidence="3">
    <location>
        <begin position="22"/>
        <end position="106"/>
    </location>
</feature>
<gene>
    <name evidence="4" type="ORF">RB653_002783</name>
</gene>
<proteinExistence type="predicted"/>
<feature type="chain" id="PRO_5043008866" description="Saposin B-type domain-containing protein" evidence="2">
    <location>
        <begin position="21"/>
        <end position="223"/>
    </location>
</feature>
<keyword evidence="5" id="KW-1185">Reference proteome</keyword>
<dbReference type="InterPro" id="IPR008139">
    <property type="entry name" value="SaposinB_dom"/>
</dbReference>
<evidence type="ECO:0000256" key="1">
    <source>
        <dbReference type="ARBA" id="ARBA00023157"/>
    </source>
</evidence>
<accession>A0AAN7YYZ1</accession>
<keyword evidence="1" id="KW-1015">Disulfide bond</keyword>
<evidence type="ECO:0000256" key="2">
    <source>
        <dbReference type="SAM" id="SignalP"/>
    </source>
</evidence>
<protein>
    <recommendedName>
        <fullName evidence="3">Saposin B-type domain-containing protein</fullName>
    </recommendedName>
</protein>
<dbReference type="EMBL" id="JAVFKY010000004">
    <property type="protein sequence ID" value="KAK5577835.1"/>
    <property type="molecule type" value="Genomic_DNA"/>
</dbReference>
<dbReference type="PROSITE" id="PS50015">
    <property type="entry name" value="SAP_B"/>
    <property type="match status" value="1"/>
</dbReference>
<dbReference type="Proteomes" id="UP001344447">
    <property type="component" value="Unassembled WGS sequence"/>
</dbReference>
<name>A0AAN7YYZ1_9MYCE</name>
<keyword evidence="2" id="KW-0732">Signal</keyword>
<comment type="caution">
    <text evidence="4">The sequence shown here is derived from an EMBL/GenBank/DDBJ whole genome shotgun (WGS) entry which is preliminary data.</text>
</comment>
<evidence type="ECO:0000313" key="4">
    <source>
        <dbReference type="EMBL" id="KAK5577835.1"/>
    </source>
</evidence>
<feature type="signal peptide" evidence="2">
    <location>
        <begin position="1"/>
        <end position="20"/>
    </location>
</feature>
<evidence type="ECO:0000313" key="5">
    <source>
        <dbReference type="Proteomes" id="UP001344447"/>
    </source>
</evidence>
<reference evidence="4 5" key="1">
    <citation type="submission" date="2023-11" db="EMBL/GenBank/DDBJ databases">
        <title>Dfirmibasis_genome.</title>
        <authorList>
            <person name="Edelbroek B."/>
            <person name="Kjellin J."/>
            <person name="Jerlstrom-Hultqvist J."/>
            <person name="Soderbom F."/>
        </authorList>
    </citation>
    <scope>NUCLEOTIDE SEQUENCE [LARGE SCALE GENOMIC DNA]</scope>
    <source>
        <strain evidence="4 5">TNS-C-14</strain>
    </source>
</reference>
<sequence length="223" mass="24292">MNKIISLFLIAILLISTVFSSSTKECELCTNLMFDSLNELIEIAINGGVIGSCAELCNKLGIAPLCMVCGIACDAVGINVFMDLLDDAFPDPLYICESVKMCEYNDNATSSISDLQINPMSGNVGDTFKIGVSYNVTNTIATGEISWNVIDPKGFQFGEFEVIIDQTPSTYSAVFNFQATPSEQEEFPSGEYQLQMQICEGSCGSPHAHSYILSTQYLNFTII</sequence>
<evidence type="ECO:0000259" key="3">
    <source>
        <dbReference type="PROSITE" id="PS50015"/>
    </source>
</evidence>